<dbReference type="InterPro" id="IPR032568">
    <property type="entry name" value="DUF4926"/>
</dbReference>
<accession>A0ABW2U2T8</accession>
<keyword evidence="2" id="KW-1185">Reference proteome</keyword>
<evidence type="ECO:0000313" key="1">
    <source>
        <dbReference type="EMBL" id="MFC7666371.1"/>
    </source>
</evidence>
<comment type="caution">
    <text evidence="1">The sequence shown here is derived from an EMBL/GenBank/DDBJ whole genome shotgun (WGS) entry which is preliminary data.</text>
</comment>
<dbReference type="RefSeq" id="WP_380200026.1">
    <property type="nucleotide sequence ID" value="NZ_JBHTEK010000001.1"/>
</dbReference>
<sequence length="76" mass="7820">MKPFAELDIVQLKQAHPECGLPIGAVGAVVLVYRQGEAYEVEFVRPDGSTQAVLTLPAAEVAAPCSRGAAGGLTAL</sequence>
<evidence type="ECO:0000313" key="2">
    <source>
        <dbReference type="Proteomes" id="UP001596513"/>
    </source>
</evidence>
<gene>
    <name evidence="1" type="ORF">ACFQT0_02225</name>
</gene>
<protein>
    <submittedName>
        <fullName evidence="1">DUF4926 domain-containing protein</fullName>
    </submittedName>
</protein>
<dbReference type="Proteomes" id="UP001596513">
    <property type="component" value="Unassembled WGS sequence"/>
</dbReference>
<dbReference type="Pfam" id="PF16277">
    <property type="entry name" value="DUF4926"/>
    <property type="match status" value="1"/>
</dbReference>
<dbReference type="EMBL" id="JBHTEK010000001">
    <property type="protein sequence ID" value="MFC7666371.1"/>
    <property type="molecule type" value="Genomic_DNA"/>
</dbReference>
<name>A0ABW2U2T8_9BACT</name>
<organism evidence="1 2">
    <name type="scientific">Hymenobacter humi</name>
    <dbReference type="NCBI Taxonomy" id="1411620"/>
    <lineage>
        <taxon>Bacteria</taxon>
        <taxon>Pseudomonadati</taxon>
        <taxon>Bacteroidota</taxon>
        <taxon>Cytophagia</taxon>
        <taxon>Cytophagales</taxon>
        <taxon>Hymenobacteraceae</taxon>
        <taxon>Hymenobacter</taxon>
    </lineage>
</organism>
<proteinExistence type="predicted"/>
<reference evidence="2" key="1">
    <citation type="journal article" date="2019" name="Int. J. Syst. Evol. Microbiol.">
        <title>The Global Catalogue of Microorganisms (GCM) 10K type strain sequencing project: providing services to taxonomists for standard genome sequencing and annotation.</title>
        <authorList>
            <consortium name="The Broad Institute Genomics Platform"/>
            <consortium name="The Broad Institute Genome Sequencing Center for Infectious Disease"/>
            <person name="Wu L."/>
            <person name="Ma J."/>
        </authorList>
    </citation>
    <scope>NUCLEOTIDE SEQUENCE [LARGE SCALE GENOMIC DNA]</scope>
    <source>
        <strain evidence="2">JCM 19635</strain>
    </source>
</reference>